<protein>
    <submittedName>
        <fullName evidence="2">Uncharacterized protein</fullName>
    </submittedName>
</protein>
<keyword evidence="3" id="KW-1185">Reference proteome</keyword>
<dbReference type="RefSeq" id="WP_379724079.1">
    <property type="nucleotide sequence ID" value="NZ_JBHRYJ010000001.1"/>
</dbReference>
<feature type="region of interest" description="Disordered" evidence="1">
    <location>
        <begin position="20"/>
        <end position="39"/>
    </location>
</feature>
<evidence type="ECO:0000256" key="1">
    <source>
        <dbReference type="SAM" id="MobiDB-lite"/>
    </source>
</evidence>
<evidence type="ECO:0000313" key="3">
    <source>
        <dbReference type="Proteomes" id="UP001595711"/>
    </source>
</evidence>
<sequence length="127" mass="12907">MTIRRLEDFARSVAAAVGLAQKRPHGPGADAASDPDGAEAQVTGLDVDLAATVEQIDSRRHGVAPPGVKPGALALRIGQTSPGPGGLPGGALRLSIGVRGAHGEQIEVRLDGKLLGHYGTPGHEKES</sequence>
<evidence type="ECO:0000313" key="2">
    <source>
        <dbReference type="EMBL" id="MFC3675460.1"/>
    </source>
</evidence>
<feature type="compositionally biased region" description="Low complexity" evidence="1">
    <location>
        <begin position="26"/>
        <end position="39"/>
    </location>
</feature>
<reference evidence="3" key="1">
    <citation type="journal article" date="2019" name="Int. J. Syst. Evol. Microbiol.">
        <title>The Global Catalogue of Microorganisms (GCM) 10K type strain sequencing project: providing services to taxonomists for standard genome sequencing and annotation.</title>
        <authorList>
            <consortium name="The Broad Institute Genomics Platform"/>
            <consortium name="The Broad Institute Genome Sequencing Center for Infectious Disease"/>
            <person name="Wu L."/>
            <person name="Ma J."/>
        </authorList>
    </citation>
    <scope>NUCLEOTIDE SEQUENCE [LARGE SCALE GENOMIC DNA]</scope>
    <source>
        <strain evidence="3">KCTC 42182</strain>
    </source>
</reference>
<gene>
    <name evidence="2" type="ORF">ACFOOQ_07895</name>
</gene>
<organism evidence="2 3">
    <name type="scientific">Ferrovibrio xuzhouensis</name>
    <dbReference type="NCBI Taxonomy" id="1576914"/>
    <lineage>
        <taxon>Bacteria</taxon>
        <taxon>Pseudomonadati</taxon>
        <taxon>Pseudomonadota</taxon>
        <taxon>Alphaproteobacteria</taxon>
        <taxon>Rhodospirillales</taxon>
        <taxon>Rhodospirillaceae</taxon>
        <taxon>Ferrovibrio</taxon>
    </lineage>
</organism>
<comment type="caution">
    <text evidence="2">The sequence shown here is derived from an EMBL/GenBank/DDBJ whole genome shotgun (WGS) entry which is preliminary data.</text>
</comment>
<proteinExistence type="predicted"/>
<dbReference type="Proteomes" id="UP001595711">
    <property type="component" value="Unassembled WGS sequence"/>
</dbReference>
<accession>A0ABV7VE75</accession>
<name>A0ABV7VE75_9PROT</name>
<dbReference type="EMBL" id="JBHRYJ010000001">
    <property type="protein sequence ID" value="MFC3675460.1"/>
    <property type="molecule type" value="Genomic_DNA"/>
</dbReference>